<protein>
    <submittedName>
        <fullName evidence="11">Protease</fullName>
    </submittedName>
</protein>
<dbReference type="InterPro" id="IPR018511">
    <property type="entry name" value="Hemolysin-typ_Ca-bd_CS"/>
</dbReference>
<evidence type="ECO:0000259" key="10">
    <source>
        <dbReference type="SMART" id="SM00235"/>
    </source>
</evidence>
<keyword evidence="12" id="KW-1185">Reference proteome</keyword>
<dbReference type="Pfam" id="PF00413">
    <property type="entry name" value="Peptidase_M10"/>
    <property type="match status" value="1"/>
</dbReference>
<dbReference type="EMBL" id="BSOP01000044">
    <property type="protein sequence ID" value="GLR54066.1"/>
    <property type="molecule type" value="Genomic_DNA"/>
</dbReference>
<dbReference type="PRINTS" id="PR00313">
    <property type="entry name" value="CABNDNGRPT"/>
</dbReference>
<evidence type="ECO:0000256" key="1">
    <source>
        <dbReference type="ARBA" id="ARBA00001913"/>
    </source>
</evidence>
<accession>A0ABQ5ZPN4</accession>
<dbReference type="CDD" id="cd04277">
    <property type="entry name" value="ZnMc_serralysin_like"/>
    <property type="match status" value="1"/>
</dbReference>
<evidence type="ECO:0000256" key="2">
    <source>
        <dbReference type="ARBA" id="ARBA00004613"/>
    </source>
</evidence>
<keyword evidence="4" id="KW-0964">Secreted</keyword>
<organism evidence="11 12">
    <name type="scientific">Shinella yambaruensis</name>
    <dbReference type="NCBI Taxonomy" id="415996"/>
    <lineage>
        <taxon>Bacteria</taxon>
        <taxon>Pseudomonadati</taxon>
        <taxon>Pseudomonadota</taxon>
        <taxon>Alphaproteobacteria</taxon>
        <taxon>Hyphomicrobiales</taxon>
        <taxon>Rhizobiaceae</taxon>
        <taxon>Shinella</taxon>
    </lineage>
</organism>
<dbReference type="Gene3D" id="2.150.10.10">
    <property type="entry name" value="Serralysin-like metalloprotease, C-terminal"/>
    <property type="match status" value="1"/>
</dbReference>
<evidence type="ECO:0000256" key="8">
    <source>
        <dbReference type="ARBA" id="ARBA00022801"/>
    </source>
</evidence>
<dbReference type="SUPFAM" id="SSF51120">
    <property type="entry name" value="beta-Roll"/>
    <property type="match status" value="1"/>
</dbReference>
<dbReference type="GO" id="GO:0006508">
    <property type="term" value="P:proteolysis"/>
    <property type="evidence" value="ECO:0007669"/>
    <property type="project" value="UniProtKB-KW"/>
</dbReference>
<evidence type="ECO:0000256" key="7">
    <source>
        <dbReference type="ARBA" id="ARBA00022737"/>
    </source>
</evidence>
<name>A0ABQ5ZPN4_9HYPH</name>
<evidence type="ECO:0000313" key="11">
    <source>
        <dbReference type="EMBL" id="GLR54066.1"/>
    </source>
</evidence>
<dbReference type="InterPro" id="IPR011049">
    <property type="entry name" value="Serralysin-like_metalloprot_C"/>
</dbReference>
<evidence type="ECO:0000256" key="6">
    <source>
        <dbReference type="ARBA" id="ARBA00022723"/>
    </source>
</evidence>
<keyword evidence="6" id="KW-0479">Metal-binding</keyword>
<proteinExistence type="inferred from homology"/>
<comment type="similarity">
    <text evidence="3">Belongs to the peptidase M10B family.</text>
</comment>
<reference evidence="12" key="1">
    <citation type="journal article" date="2019" name="Int. J. Syst. Evol. Microbiol.">
        <title>The Global Catalogue of Microorganisms (GCM) 10K type strain sequencing project: providing services to taxonomists for standard genome sequencing and annotation.</title>
        <authorList>
            <consortium name="The Broad Institute Genomics Platform"/>
            <consortium name="The Broad Institute Genome Sequencing Center for Infectious Disease"/>
            <person name="Wu L."/>
            <person name="Ma J."/>
        </authorList>
    </citation>
    <scope>NUCLEOTIDE SEQUENCE [LARGE SCALE GENOMIC DNA]</scope>
    <source>
        <strain evidence="12">NBRC 102122</strain>
    </source>
</reference>
<gene>
    <name evidence="11" type="ORF">GCM10007923_52830</name>
</gene>
<keyword evidence="8" id="KW-0378">Hydrolase</keyword>
<dbReference type="PROSITE" id="PS00330">
    <property type="entry name" value="HEMOLYSIN_CALCIUM"/>
    <property type="match status" value="2"/>
</dbReference>
<dbReference type="InterPro" id="IPR013858">
    <property type="entry name" value="Peptidase_M10B_C"/>
</dbReference>
<dbReference type="InterPro" id="IPR006026">
    <property type="entry name" value="Peptidase_Metallo"/>
</dbReference>
<dbReference type="SMART" id="SM00235">
    <property type="entry name" value="ZnMc"/>
    <property type="match status" value="1"/>
</dbReference>
<dbReference type="InterPro" id="IPR001818">
    <property type="entry name" value="Pept_M10_metallopeptidase"/>
</dbReference>
<keyword evidence="7" id="KW-0677">Repeat</keyword>
<evidence type="ECO:0000256" key="9">
    <source>
        <dbReference type="ARBA" id="ARBA00022833"/>
    </source>
</evidence>
<dbReference type="Pfam" id="PF08548">
    <property type="entry name" value="Peptidase_M10_C"/>
    <property type="match status" value="2"/>
</dbReference>
<evidence type="ECO:0000256" key="3">
    <source>
        <dbReference type="ARBA" id="ARBA00009490"/>
    </source>
</evidence>
<dbReference type="Gene3D" id="3.40.390.10">
    <property type="entry name" value="Collagenase (Catalytic Domain)"/>
    <property type="match status" value="1"/>
</dbReference>
<dbReference type="InterPro" id="IPR024079">
    <property type="entry name" value="MetalloPept_cat_dom_sf"/>
</dbReference>
<keyword evidence="9" id="KW-0862">Zinc</keyword>
<dbReference type="Proteomes" id="UP001156702">
    <property type="component" value="Unassembled WGS sequence"/>
</dbReference>
<dbReference type="RefSeq" id="WP_244767760.1">
    <property type="nucleotide sequence ID" value="NZ_BSOP01000044.1"/>
</dbReference>
<dbReference type="InterPro" id="IPR034033">
    <property type="entry name" value="Serralysin-like"/>
</dbReference>
<keyword evidence="5 11" id="KW-0645">Protease</keyword>
<comment type="caution">
    <text evidence="11">The sequence shown here is derived from an EMBL/GenBank/DDBJ whole genome shotgun (WGS) entry which is preliminary data.</text>
</comment>
<comment type="cofactor">
    <cofactor evidence="1">
        <name>Ca(2+)</name>
        <dbReference type="ChEBI" id="CHEBI:29108"/>
    </cofactor>
</comment>
<evidence type="ECO:0000256" key="5">
    <source>
        <dbReference type="ARBA" id="ARBA00022670"/>
    </source>
</evidence>
<dbReference type="SUPFAM" id="SSF55486">
    <property type="entry name" value="Metalloproteases ('zincins'), catalytic domain"/>
    <property type="match status" value="1"/>
</dbReference>
<sequence length="458" mass="48975">MTGTGKSTKTVTATGSQFIDSVLSGFAWDGTGVTYAFPTSTSSYSYSGEPDNNFGAVSAMQKNAALFAMEKSFGGKANDGFSVEGFTNLNFSAGSNGTATLRFAQSDDASPTAHAYYPDTGATGGDIWFSTENAGTINDYRTPKAGNYAWHTLIHELGHALGLKHAHENDTFGAIQSEWNSPEYSVMTYNSFVGDDASGYKYEEFGAPQTFMMADIYALQYMYGADYTTNKGNTVYKWKPGNGDTFVNGKVAIDAGGNRIFGTIWDGGGTDTYDLSAYKTGLDIDLRPGAYSMFSKTQLAFLGGGPNDGYARGNIFNALLFNGDLRSLIENAKGGSGDDNILGNEGKNTLFGNGGNDKLNGAAGKDKLDGGKGDDTLTGGKGTDIFVFKKGYGRDTITDFKNNVDDIDLRSYKFSSVNKVLDKAEQVGSDVHIELGGNDVLIIRKFNIDNLDKADFLL</sequence>
<dbReference type="InterPro" id="IPR001343">
    <property type="entry name" value="Hemolysn_Ca-bd"/>
</dbReference>
<evidence type="ECO:0000313" key="12">
    <source>
        <dbReference type="Proteomes" id="UP001156702"/>
    </source>
</evidence>
<feature type="domain" description="Peptidase metallopeptidase" evidence="10">
    <location>
        <begin position="24"/>
        <end position="204"/>
    </location>
</feature>
<dbReference type="GO" id="GO:0008233">
    <property type="term" value="F:peptidase activity"/>
    <property type="evidence" value="ECO:0007669"/>
    <property type="project" value="UniProtKB-KW"/>
</dbReference>
<evidence type="ECO:0000256" key="4">
    <source>
        <dbReference type="ARBA" id="ARBA00022525"/>
    </source>
</evidence>
<comment type="subcellular location">
    <subcellularLocation>
        <location evidence="2">Secreted</location>
    </subcellularLocation>
</comment>
<dbReference type="Pfam" id="PF00353">
    <property type="entry name" value="HemolysinCabind"/>
    <property type="match status" value="1"/>
</dbReference>